<dbReference type="InterPro" id="IPR035906">
    <property type="entry name" value="MetI-like_sf"/>
</dbReference>
<dbReference type="EMBL" id="JAUCGQ010000001">
    <property type="protein sequence ID" value="MDM7853928.1"/>
    <property type="molecule type" value="Genomic_DNA"/>
</dbReference>
<feature type="transmembrane region" description="Helical" evidence="7">
    <location>
        <begin position="164"/>
        <end position="185"/>
    </location>
</feature>
<evidence type="ECO:0000256" key="3">
    <source>
        <dbReference type="ARBA" id="ARBA00022475"/>
    </source>
</evidence>
<evidence type="ECO:0000259" key="9">
    <source>
        <dbReference type="PROSITE" id="PS50928"/>
    </source>
</evidence>
<sequence>MVTQISRSAPPVEADRLAENAAERPRSRRRIAGSVVYHVLMAVCAFIWLVPLFWMLSMSLSKDEALRVNASSLIPQDFTFENFRNAFAISLVGRWFLNSVIVTASTTVLTVALCTMAGYAFAQVPFKGRAVLYALVLGGLMVPFEAVFIPLFTMFAGVDQHNTYHALVLPRLASALGVFVMTQFFSKVPKEYSEAAMVDGAGRWTVFFRIMVPLARPAMLSLGIIVFVWSWNDYIWPLVSVSDREMFTITPGLASLKLQWSNAQNLGSIMARGVVGAAPVLIVFLLFQRHLIRGITLSSGEK</sequence>
<evidence type="ECO:0000256" key="7">
    <source>
        <dbReference type="RuleBase" id="RU363032"/>
    </source>
</evidence>
<accession>A0ABT7SCL3</accession>
<evidence type="ECO:0000256" key="1">
    <source>
        <dbReference type="ARBA" id="ARBA00004651"/>
    </source>
</evidence>
<feature type="transmembrane region" description="Helical" evidence="7">
    <location>
        <begin position="131"/>
        <end position="152"/>
    </location>
</feature>
<proteinExistence type="inferred from homology"/>
<name>A0ABT7SCL3_9CELL</name>
<reference evidence="10 11" key="1">
    <citation type="submission" date="2023-06" db="EMBL/GenBank/DDBJ databases">
        <title>Cellulomonas sp. MW4 Whole genome sequence.</title>
        <authorList>
            <person name="Park S."/>
        </authorList>
    </citation>
    <scope>NUCLEOTIDE SEQUENCE [LARGE SCALE GENOMIC DNA]</scope>
    <source>
        <strain evidence="10 11">MW4</strain>
    </source>
</reference>
<feature type="region of interest" description="Disordered" evidence="8">
    <location>
        <begin position="1"/>
        <end position="20"/>
    </location>
</feature>
<evidence type="ECO:0000313" key="10">
    <source>
        <dbReference type="EMBL" id="MDM7853928.1"/>
    </source>
</evidence>
<keyword evidence="6 7" id="KW-0472">Membrane</keyword>
<keyword evidence="3" id="KW-1003">Cell membrane</keyword>
<evidence type="ECO:0000256" key="8">
    <source>
        <dbReference type="SAM" id="MobiDB-lite"/>
    </source>
</evidence>
<keyword evidence="11" id="KW-1185">Reference proteome</keyword>
<dbReference type="SUPFAM" id="SSF161098">
    <property type="entry name" value="MetI-like"/>
    <property type="match status" value="1"/>
</dbReference>
<comment type="subcellular location">
    <subcellularLocation>
        <location evidence="1 7">Cell membrane</location>
        <topology evidence="1 7">Multi-pass membrane protein</topology>
    </subcellularLocation>
</comment>
<keyword evidence="2 7" id="KW-0813">Transport</keyword>
<feature type="transmembrane region" description="Helical" evidence="7">
    <location>
        <begin position="206"/>
        <end position="231"/>
    </location>
</feature>
<feature type="transmembrane region" description="Helical" evidence="7">
    <location>
        <begin position="95"/>
        <end position="119"/>
    </location>
</feature>
<organism evidence="10 11">
    <name type="scientific">Cellulomonas alba</name>
    <dbReference type="NCBI Taxonomy" id="3053467"/>
    <lineage>
        <taxon>Bacteria</taxon>
        <taxon>Bacillati</taxon>
        <taxon>Actinomycetota</taxon>
        <taxon>Actinomycetes</taxon>
        <taxon>Micrococcales</taxon>
        <taxon>Cellulomonadaceae</taxon>
        <taxon>Cellulomonas</taxon>
    </lineage>
</organism>
<evidence type="ECO:0000256" key="6">
    <source>
        <dbReference type="ARBA" id="ARBA00023136"/>
    </source>
</evidence>
<evidence type="ECO:0000256" key="4">
    <source>
        <dbReference type="ARBA" id="ARBA00022692"/>
    </source>
</evidence>
<protein>
    <submittedName>
        <fullName evidence="10">Carbohydrate ABC transporter permease</fullName>
    </submittedName>
</protein>
<feature type="domain" description="ABC transmembrane type-1" evidence="9">
    <location>
        <begin position="96"/>
        <end position="287"/>
    </location>
</feature>
<dbReference type="PANTHER" id="PTHR43744">
    <property type="entry name" value="ABC TRANSPORTER PERMEASE PROTEIN MG189-RELATED-RELATED"/>
    <property type="match status" value="1"/>
</dbReference>
<dbReference type="InterPro" id="IPR000515">
    <property type="entry name" value="MetI-like"/>
</dbReference>
<dbReference type="RefSeq" id="WP_289453452.1">
    <property type="nucleotide sequence ID" value="NZ_JAUCGQ010000001.1"/>
</dbReference>
<dbReference type="Proteomes" id="UP001529338">
    <property type="component" value="Unassembled WGS sequence"/>
</dbReference>
<keyword evidence="4 7" id="KW-0812">Transmembrane</keyword>
<evidence type="ECO:0000256" key="5">
    <source>
        <dbReference type="ARBA" id="ARBA00022989"/>
    </source>
</evidence>
<dbReference type="Pfam" id="PF00528">
    <property type="entry name" value="BPD_transp_1"/>
    <property type="match status" value="1"/>
</dbReference>
<gene>
    <name evidence="10" type="ORF">QRT04_03195</name>
</gene>
<dbReference type="CDD" id="cd06261">
    <property type="entry name" value="TM_PBP2"/>
    <property type="match status" value="1"/>
</dbReference>
<keyword evidence="5 7" id="KW-1133">Transmembrane helix</keyword>
<comment type="similarity">
    <text evidence="7">Belongs to the binding-protein-dependent transport system permease family.</text>
</comment>
<evidence type="ECO:0000256" key="2">
    <source>
        <dbReference type="ARBA" id="ARBA00022448"/>
    </source>
</evidence>
<dbReference type="PROSITE" id="PS50928">
    <property type="entry name" value="ABC_TM1"/>
    <property type="match status" value="1"/>
</dbReference>
<feature type="transmembrane region" description="Helical" evidence="7">
    <location>
        <begin position="35"/>
        <end position="56"/>
    </location>
</feature>
<dbReference type="Gene3D" id="1.10.3720.10">
    <property type="entry name" value="MetI-like"/>
    <property type="match status" value="1"/>
</dbReference>
<feature type="transmembrane region" description="Helical" evidence="7">
    <location>
        <begin position="269"/>
        <end position="287"/>
    </location>
</feature>
<comment type="caution">
    <text evidence="10">The sequence shown here is derived from an EMBL/GenBank/DDBJ whole genome shotgun (WGS) entry which is preliminary data.</text>
</comment>
<dbReference type="PANTHER" id="PTHR43744:SF12">
    <property type="entry name" value="ABC TRANSPORTER PERMEASE PROTEIN MG189-RELATED"/>
    <property type="match status" value="1"/>
</dbReference>
<evidence type="ECO:0000313" key="11">
    <source>
        <dbReference type="Proteomes" id="UP001529338"/>
    </source>
</evidence>